<evidence type="ECO:0000313" key="2">
    <source>
        <dbReference type="Proteomes" id="UP000184301"/>
    </source>
</evidence>
<evidence type="ECO:0000313" key="1">
    <source>
        <dbReference type="EMBL" id="SHK92104.1"/>
    </source>
</evidence>
<accession>A0A1M6WEQ0</accession>
<gene>
    <name evidence="1" type="ORF">SAMN02745243_04000</name>
</gene>
<proteinExistence type="predicted"/>
<dbReference type="STRING" id="1121950.SAMN02745243_04000"/>
<dbReference type="EMBL" id="FQZY01000109">
    <property type="protein sequence ID" value="SHK92104.1"/>
    <property type="molecule type" value="Genomic_DNA"/>
</dbReference>
<dbReference type="AlphaFoldDB" id="A0A1M6WEQ0"/>
<reference evidence="1 2" key="1">
    <citation type="submission" date="2016-11" db="EMBL/GenBank/DDBJ databases">
        <authorList>
            <person name="Jaros S."/>
            <person name="Januszkiewicz K."/>
            <person name="Wedrychowicz H."/>
        </authorList>
    </citation>
    <scope>NUCLEOTIDE SEQUENCE [LARGE SCALE GENOMIC DNA]</scope>
    <source>
        <strain evidence="1 2">DSM 15480</strain>
    </source>
</reference>
<organism evidence="1 2">
    <name type="scientific">Hespellia stercorisuis DSM 15480</name>
    <dbReference type="NCBI Taxonomy" id="1121950"/>
    <lineage>
        <taxon>Bacteria</taxon>
        <taxon>Bacillati</taxon>
        <taxon>Bacillota</taxon>
        <taxon>Clostridia</taxon>
        <taxon>Lachnospirales</taxon>
        <taxon>Lachnospiraceae</taxon>
        <taxon>Hespellia</taxon>
    </lineage>
</organism>
<name>A0A1M6WEQ0_9FIRM</name>
<dbReference type="Proteomes" id="UP000184301">
    <property type="component" value="Unassembled WGS sequence"/>
</dbReference>
<protein>
    <submittedName>
        <fullName evidence="1">Uncharacterized protein</fullName>
    </submittedName>
</protein>
<keyword evidence="2" id="KW-1185">Reference proteome</keyword>
<sequence>MGILNRLQEIAFKLSNPQKYTELLNANEIKIGRMEMKVQLEKVDDIEHSAKIELVEMHTHCLETFVRLFIARAKDSGCEWLELNRLSIRQYHQAIDKISNGEFQWLNDKYVENYIIQYSLTGIYEKEKVQPEVIENWKEWIIHAARQLSENKRYNAFKHGMTLHAATNGISMKPEGEDTTYEKHGDVIEYIVKKEESDRYVWNQKSDFINMDELCIEVYLFGNLINDMVYVGKYVYVDAETIDNRWYPNEKMTINEVLYNRETKSMQDVFELMSSMSMQLLYYVPQ</sequence>